<dbReference type="EMBL" id="LRBV02000010">
    <property type="status" value="NOT_ANNOTATED_CDS"/>
    <property type="molecule type" value="Genomic_DNA"/>
</dbReference>
<keyword evidence="1" id="KW-0812">Transmembrane</keyword>
<reference evidence="2" key="2">
    <citation type="submission" date="2021-01" db="UniProtKB">
        <authorList>
            <consortium name="EnsemblPlants"/>
        </authorList>
    </citation>
    <scope>IDENTIFICATION</scope>
</reference>
<organism evidence="2 3">
    <name type="scientific">Quercus lobata</name>
    <name type="common">Valley oak</name>
    <dbReference type="NCBI Taxonomy" id="97700"/>
    <lineage>
        <taxon>Eukaryota</taxon>
        <taxon>Viridiplantae</taxon>
        <taxon>Streptophyta</taxon>
        <taxon>Embryophyta</taxon>
        <taxon>Tracheophyta</taxon>
        <taxon>Spermatophyta</taxon>
        <taxon>Magnoliopsida</taxon>
        <taxon>eudicotyledons</taxon>
        <taxon>Gunneridae</taxon>
        <taxon>Pentapetalae</taxon>
        <taxon>rosids</taxon>
        <taxon>fabids</taxon>
        <taxon>Fagales</taxon>
        <taxon>Fagaceae</taxon>
        <taxon>Quercus</taxon>
    </lineage>
</organism>
<sequence length="363" mass="42011">MQALKEEYSKRFWQRVTAENGFDGETALPSTVNEQSMKQIREFYGEDIGLSDARLSKLVLVDAYFILELFLIYHSNIWPSEDPMFKESFLLETVTNDLLLLENQLPFFFLEEVFQDAFPRYSGVLTVRQLTFEFFKDFNVQNISHENSDVKIQHFTDLLRTFLLPQSLWPSSTQLPQRGNKKVKLLYSATQLQQAGIKFKVSSKKCLVGLKFENGVLEIPCLEFYDTTEALIRNIMALEQTRYIRNGYVTDYFIMMDFLINTTKDMDLLCDNGIVDNYLGDNNAATLIVNNLHKNILWVGLGTEYCKLCESLNAFYKDRWHRWKAILKQDYFSTPCTTASTVAVAILLVLTIIQTVCSILQVL</sequence>
<dbReference type="Pfam" id="PF03140">
    <property type="entry name" value="DUF247"/>
    <property type="match status" value="1"/>
</dbReference>
<keyword evidence="1" id="KW-0472">Membrane</keyword>
<protein>
    <submittedName>
        <fullName evidence="2">Uncharacterized protein</fullName>
    </submittedName>
</protein>
<dbReference type="PANTHER" id="PTHR31170">
    <property type="entry name" value="BNAC04G53230D PROTEIN"/>
    <property type="match status" value="1"/>
</dbReference>
<evidence type="ECO:0000313" key="3">
    <source>
        <dbReference type="Proteomes" id="UP000594261"/>
    </source>
</evidence>
<accession>A0A7N2MSI8</accession>
<keyword evidence="3" id="KW-1185">Reference proteome</keyword>
<dbReference type="EnsemblPlants" id="QL10p052718:mrna">
    <property type="protein sequence ID" value="QL10p052718:mrna:CDS:1"/>
    <property type="gene ID" value="QL10p052718"/>
</dbReference>
<keyword evidence="1" id="KW-1133">Transmembrane helix</keyword>
<proteinExistence type="predicted"/>
<dbReference type="PANTHER" id="PTHR31170:SF23">
    <property type="match status" value="1"/>
</dbReference>
<dbReference type="Proteomes" id="UP000594261">
    <property type="component" value="Chromosome 10"/>
</dbReference>
<dbReference type="InParanoid" id="A0A7N2MSI8"/>
<feature type="transmembrane region" description="Helical" evidence="1">
    <location>
        <begin position="342"/>
        <end position="362"/>
    </location>
</feature>
<dbReference type="InterPro" id="IPR004158">
    <property type="entry name" value="DUF247_pln"/>
</dbReference>
<dbReference type="AlphaFoldDB" id="A0A7N2MSI8"/>
<evidence type="ECO:0000313" key="2">
    <source>
        <dbReference type="EnsemblPlants" id="QL10p052718:mrna:CDS:1"/>
    </source>
</evidence>
<dbReference type="Gramene" id="QL10p052718:mrna">
    <property type="protein sequence ID" value="QL10p052718:mrna:CDS:1"/>
    <property type="gene ID" value="QL10p052718"/>
</dbReference>
<gene>
    <name evidence="2" type="primary">LOC115964949</name>
</gene>
<evidence type="ECO:0000256" key="1">
    <source>
        <dbReference type="SAM" id="Phobius"/>
    </source>
</evidence>
<reference evidence="2 3" key="1">
    <citation type="journal article" date="2016" name="G3 (Bethesda)">
        <title>First Draft Assembly and Annotation of the Genome of a California Endemic Oak Quercus lobata Nee (Fagaceae).</title>
        <authorList>
            <person name="Sork V.L."/>
            <person name="Fitz-Gibbon S.T."/>
            <person name="Puiu D."/>
            <person name="Crepeau M."/>
            <person name="Gugger P.F."/>
            <person name="Sherman R."/>
            <person name="Stevens K."/>
            <person name="Langley C.H."/>
            <person name="Pellegrini M."/>
            <person name="Salzberg S.L."/>
        </authorList>
    </citation>
    <scope>NUCLEOTIDE SEQUENCE [LARGE SCALE GENOMIC DNA]</scope>
    <source>
        <strain evidence="2 3">cv. SW786</strain>
    </source>
</reference>
<name>A0A7N2MSI8_QUELO</name>
<dbReference type="OMA" id="HASENRA"/>